<dbReference type="Pfam" id="PF07676">
    <property type="entry name" value="PD40"/>
    <property type="match status" value="4"/>
</dbReference>
<evidence type="ECO:0000313" key="3">
    <source>
        <dbReference type="Proteomes" id="UP000216446"/>
    </source>
</evidence>
<dbReference type="PANTHER" id="PTHR36842:SF1">
    <property type="entry name" value="PROTEIN TOLB"/>
    <property type="match status" value="1"/>
</dbReference>
<dbReference type="Gene3D" id="2.120.10.60">
    <property type="entry name" value="Tricorn protease N-terminal domain"/>
    <property type="match status" value="1"/>
</dbReference>
<dbReference type="Gene3D" id="2.120.10.30">
    <property type="entry name" value="TolB, C-terminal domain"/>
    <property type="match status" value="1"/>
</dbReference>
<proteinExistence type="inferred from homology"/>
<keyword evidence="3" id="KW-1185">Reference proteome</keyword>
<reference evidence="2 3" key="1">
    <citation type="submission" date="2016-11" db="EMBL/GenBank/DDBJ databases">
        <title>Study of marine rhodopsin-containing bacteria.</title>
        <authorList>
            <person name="Yoshizawa S."/>
            <person name="Kumagai Y."/>
            <person name="Kogure K."/>
        </authorList>
    </citation>
    <scope>NUCLEOTIDE SEQUENCE [LARGE SCALE GENOMIC DNA]</scope>
    <source>
        <strain evidence="2 3">SG-29</strain>
    </source>
</reference>
<dbReference type="Proteomes" id="UP000216446">
    <property type="component" value="Unassembled WGS sequence"/>
</dbReference>
<dbReference type="PROSITE" id="PS51257">
    <property type="entry name" value="PROKAR_LIPOPROTEIN"/>
    <property type="match status" value="1"/>
</dbReference>
<protein>
    <recommendedName>
        <fullName evidence="4">Dipeptidylpeptidase IV N-terminal domain-containing protein</fullName>
    </recommendedName>
</protein>
<dbReference type="EMBL" id="MQWB01000001">
    <property type="protein sequence ID" value="OZC01540.1"/>
    <property type="molecule type" value="Genomic_DNA"/>
</dbReference>
<name>A0A259TV18_9BACT</name>
<gene>
    <name evidence="2" type="ORF">BSZ36_00185</name>
</gene>
<dbReference type="InParanoid" id="A0A259TV18"/>
<dbReference type="AlphaFoldDB" id="A0A259TV18"/>
<comment type="similarity">
    <text evidence="1">Belongs to the TolB family.</text>
</comment>
<evidence type="ECO:0000256" key="1">
    <source>
        <dbReference type="ARBA" id="ARBA00009820"/>
    </source>
</evidence>
<dbReference type="InterPro" id="IPR011659">
    <property type="entry name" value="WD40"/>
</dbReference>
<evidence type="ECO:0000313" key="2">
    <source>
        <dbReference type="EMBL" id="OZC01540.1"/>
    </source>
</evidence>
<dbReference type="PANTHER" id="PTHR36842">
    <property type="entry name" value="PROTEIN TOLB HOMOLOG"/>
    <property type="match status" value="1"/>
</dbReference>
<accession>A0A259TV18</accession>
<dbReference type="InterPro" id="IPR011042">
    <property type="entry name" value="6-blade_b-propeller_TolB-like"/>
</dbReference>
<comment type="caution">
    <text evidence="2">The sequence shown here is derived from an EMBL/GenBank/DDBJ whole genome shotgun (WGS) entry which is preliminary data.</text>
</comment>
<feature type="non-terminal residue" evidence="2">
    <location>
        <position position="319"/>
    </location>
</feature>
<sequence length="319" mass="34242">MRASHVLLLVLVATGCASGDSTIPEAERSAIGADLVYTSERDGARHAYRLSPGAPEARAMGSVQFDEVPLAVSPDGEAVVVGRTVADDDQLLEQLVVWEGGRATVLTPATRRARNPSWSPDGTWLAFEADLASASDLWRIGRDGSGLARLTDNPEGNYEPVVAPDGAAIVFVSSRDMNAEAYRMAPDGADPVRLPGSPRDEWALRPSPDGRRLALLTRENGRDELVLARPDGLDRQWLGTTRSPIASGDDLLEADPSWSPDGQRLAYTTLSRSGAKQIWTVEVDGGEHRALTDTTSWAPAWSPDGRYLAFVSDRDGSPS</sequence>
<organism evidence="2 3">
    <name type="scientific">Rubricoccus marinus</name>
    <dbReference type="NCBI Taxonomy" id="716817"/>
    <lineage>
        <taxon>Bacteria</taxon>
        <taxon>Pseudomonadati</taxon>
        <taxon>Rhodothermota</taxon>
        <taxon>Rhodothermia</taxon>
        <taxon>Rhodothermales</taxon>
        <taxon>Rubricoccaceae</taxon>
        <taxon>Rubricoccus</taxon>
    </lineage>
</organism>
<dbReference type="SUPFAM" id="SSF69304">
    <property type="entry name" value="Tricorn protease N-terminal domain"/>
    <property type="match status" value="1"/>
</dbReference>
<evidence type="ECO:0008006" key="4">
    <source>
        <dbReference type="Google" id="ProtNLM"/>
    </source>
</evidence>
<dbReference type="RefSeq" id="WP_179270939.1">
    <property type="nucleotide sequence ID" value="NZ_MQWB01000001.1"/>
</dbReference>